<comment type="caution">
    <text evidence="1">The sequence shown here is derived from an EMBL/GenBank/DDBJ whole genome shotgun (WGS) entry which is preliminary data.</text>
</comment>
<accession>A0ABN8QRQ6</accession>
<protein>
    <submittedName>
        <fullName evidence="1">Uncharacterized protein</fullName>
    </submittedName>
</protein>
<reference evidence="1 2" key="1">
    <citation type="submission" date="2022-05" db="EMBL/GenBank/DDBJ databases">
        <authorList>
            <consortium name="Genoscope - CEA"/>
            <person name="William W."/>
        </authorList>
    </citation>
    <scope>NUCLEOTIDE SEQUENCE [LARGE SCALE GENOMIC DNA]</scope>
</reference>
<dbReference type="EMBL" id="CALNXK010000139">
    <property type="protein sequence ID" value="CAH3166992.1"/>
    <property type="molecule type" value="Genomic_DNA"/>
</dbReference>
<organism evidence="1 2">
    <name type="scientific">Porites lobata</name>
    <dbReference type="NCBI Taxonomy" id="104759"/>
    <lineage>
        <taxon>Eukaryota</taxon>
        <taxon>Metazoa</taxon>
        <taxon>Cnidaria</taxon>
        <taxon>Anthozoa</taxon>
        <taxon>Hexacorallia</taxon>
        <taxon>Scleractinia</taxon>
        <taxon>Fungiina</taxon>
        <taxon>Poritidae</taxon>
        <taxon>Porites</taxon>
    </lineage>
</organism>
<name>A0ABN8QRQ6_9CNID</name>
<proteinExistence type="predicted"/>
<dbReference type="Proteomes" id="UP001159405">
    <property type="component" value="Unassembled WGS sequence"/>
</dbReference>
<gene>
    <name evidence="1" type="ORF">PLOB_00007969</name>
</gene>
<keyword evidence="2" id="KW-1185">Reference proteome</keyword>
<evidence type="ECO:0000313" key="1">
    <source>
        <dbReference type="EMBL" id="CAH3166992.1"/>
    </source>
</evidence>
<evidence type="ECO:0000313" key="2">
    <source>
        <dbReference type="Proteomes" id="UP001159405"/>
    </source>
</evidence>
<sequence length="196" mass="23126">MLHVRKDEKDFKYFSHTLLEHNDKIKRIAFVGGDRDMAQQSFLSPLTRCTFFRCKKHVEEDISRKIDDLGLKDIKNEVLLDIFGSDKCKEKGIVDSLDEEEFIAKGDSLVEKWKSMEKVIFPERTPRFADYFPAHIEEDMKDGMLLSTRRKPGLKDKLQQFQFCPRFKEVAIWAIRLPLHTTRDVSQNLLRPTNYQ</sequence>